<evidence type="ECO:0000313" key="2">
    <source>
        <dbReference type="Proteomes" id="UP001497680"/>
    </source>
</evidence>
<name>A0ACC0CSR0_9PEZI</name>
<protein>
    <submittedName>
        <fullName evidence="1">Uncharacterized protein</fullName>
    </submittedName>
</protein>
<dbReference type="EMBL" id="MU394350">
    <property type="protein sequence ID" value="KAI6083536.1"/>
    <property type="molecule type" value="Genomic_DNA"/>
</dbReference>
<gene>
    <name evidence="1" type="ORF">F4821DRAFT_262786</name>
</gene>
<proteinExistence type="predicted"/>
<evidence type="ECO:0000313" key="1">
    <source>
        <dbReference type="EMBL" id="KAI6083536.1"/>
    </source>
</evidence>
<accession>A0ACC0CSR0</accession>
<organism evidence="1 2">
    <name type="scientific">Hypoxylon rubiginosum</name>
    <dbReference type="NCBI Taxonomy" id="110542"/>
    <lineage>
        <taxon>Eukaryota</taxon>
        <taxon>Fungi</taxon>
        <taxon>Dikarya</taxon>
        <taxon>Ascomycota</taxon>
        <taxon>Pezizomycotina</taxon>
        <taxon>Sordariomycetes</taxon>
        <taxon>Xylariomycetidae</taxon>
        <taxon>Xylariales</taxon>
        <taxon>Hypoxylaceae</taxon>
        <taxon>Hypoxylon</taxon>
    </lineage>
</organism>
<dbReference type="Proteomes" id="UP001497680">
    <property type="component" value="Unassembled WGS sequence"/>
</dbReference>
<reference evidence="1 2" key="1">
    <citation type="journal article" date="2022" name="New Phytol.">
        <title>Ecological generalism drives hyperdiversity of secondary metabolite gene clusters in xylarialean endophytes.</title>
        <authorList>
            <person name="Franco M.E.E."/>
            <person name="Wisecaver J.H."/>
            <person name="Arnold A.E."/>
            <person name="Ju Y.M."/>
            <person name="Slot J.C."/>
            <person name="Ahrendt S."/>
            <person name="Moore L.P."/>
            <person name="Eastman K.E."/>
            <person name="Scott K."/>
            <person name="Konkel Z."/>
            <person name="Mondo S.J."/>
            <person name="Kuo A."/>
            <person name="Hayes R.D."/>
            <person name="Haridas S."/>
            <person name="Andreopoulos B."/>
            <person name="Riley R."/>
            <person name="LaButti K."/>
            <person name="Pangilinan J."/>
            <person name="Lipzen A."/>
            <person name="Amirebrahimi M."/>
            <person name="Yan J."/>
            <person name="Adam C."/>
            <person name="Keymanesh K."/>
            <person name="Ng V."/>
            <person name="Louie K."/>
            <person name="Northen T."/>
            <person name="Drula E."/>
            <person name="Henrissat B."/>
            <person name="Hsieh H.M."/>
            <person name="Youens-Clark K."/>
            <person name="Lutzoni F."/>
            <person name="Miadlikowska J."/>
            <person name="Eastwood D.C."/>
            <person name="Hamelin R.C."/>
            <person name="Grigoriev I.V."/>
            <person name="U'Ren J.M."/>
        </authorList>
    </citation>
    <scope>NUCLEOTIDE SEQUENCE [LARGE SCALE GENOMIC DNA]</scope>
    <source>
        <strain evidence="1 2">ER1909</strain>
    </source>
</reference>
<comment type="caution">
    <text evidence="1">The sequence shown here is derived from an EMBL/GenBank/DDBJ whole genome shotgun (WGS) entry which is preliminary data.</text>
</comment>
<keyword evidence="2" id="KW-1185">Reference proteome</keyword>
<sequence length="762" mass="86394">MKFMFPSLRIAHGGADLQPYVCLEGCEYPRMLFSRIDEWQDHMDFFHDEDWIQKLQKRARRHCDYTSCPPEKQRFSTVQELQAHYYLVHGNDPTLAQTAAIPKKRVELSPDELAICPLCHQHILTEEDALIRTYHAGDLIDNGRNDQSMYSEDQDAENLVTRQMLVEHIASDIRSLALLSLRDISSETTRAGPSDSINHRKPDDDISLQDEINNISLSGRTSGLSKSEFRALSNRATAAASLNMRDEINDALVESTFDYGRRFLPAGSLERLVTSRSVKEELAYWKAGDEKKQSLMDFILAEARKIFVIIVNIGMIDIGIVNIGMIDIGDALESLRNSGFTDCDLPIPRDIIECDRMKGTGVGKECRHEAALAVFHEKPWRRSAVSEFYHSQWQFLAPVFTPDLEEIVLDARAILPLVHVGHDSQIGFFSKVYEVQLHRDHHRGIEPLEDGQDLRVALKEQRTDSGDDKLRSVFEHETESLKALRKFRHKHMITMIASIVRGEKQYFIFPWADGANLRAFWIENELWPLKPSLILEVVQQLSGLASALDTLHEQGWRHGDVKPENILRFLNLSTLGNLKLGDLGQARKYDTKTQLRSVGTATRMGTMRYEPPETVTSSSLPRSRKYDMWSMGCVIMEFVIWLLYGPKGLDELARALSKDSTFEEAFYSTTRGADGELRGEVHPVVSFWLDELSKHPDWPPNSAVADLVRLVATHLLVVQTSSAQPMVEQPSSEQSGVPSRTIETGLEPDVSSVRADSKLLQE</sequence>